<feature type="non-terminal residue" evidence="3">
    <location>
        <position position="152"/>
    </location>
</feature>
<evidence type="ECO:0000313" key="4">
    <source>
        <dbReference type="Proteomes" id="UP000077266"/>
    </source>
</evidence>
<sequence length="152" mass="16509">GLFSAVVTSFVGQSSTQLQPDSNAYVANALFHLVKSNGSVDALPAPPSLDAALTSTVLWVNALWFTSLLLSLAVAFLCILAKQWIGEYVVHTTSSSNNAHHWSRRRAFYFRGLKAWGLPGFLSFLPALLHISLFLFIAGLCLSIWAVSRTVA</sequence>
<evidence type="ECO:0000259" key="2">
    <source>
        <dbReference type="Pfam" id="PF20153"/>
    </source>
</evidence>
<accession>A0A166NH16</accession>
<evidence type="ECO:0000256" key="1">
    <source>
        <dbReference type="SAM" id="Phobius"/>
    </source>
</evidence>
<gene>
    <name evidence="3" type="ORF">EXIGLDRAFT_582118</name>
</gene>
<dbReference type="Pfam" id="PF20153">
    <property type="entry name" value="DUF6535"/>
    <property type="match status" value="1"/>
</dbReference>
<name>A0A166NH16_EXIGL</name>
<protein>
    <recommendedName>
        <fullName evidence="2">DUF6535 domain-containing protein</fullName>
    </recommendedName>
</protein>
<keyword evidence="1" id="KW-0472">Membrane</keyword>
<feature type="non-terminal residue" evidence="3">
    <location>
        <position position="1"/>
    </location>
</feature>
<organism evidence="3 4">
    <name type="scientific">Exidia glandulosa HHB12029</name>
    <dbReference type="NCBI Taxonomy" id="1314781"/>
    <lineage>
        <taxon>Eukaryota</taxon>
        <taxon>Fungi</taxon>
        <taxon>Dikarya</taxon>
        <taxon>Basidiomycota</taxon>
        <taxon>Agaricomycotina</taxon>
        <taxon>Agaricomycetes</taxon>
        <taxon>Auriculariales</taxon>
        <taxon>Exidiaceae</taxon>
        <taxon>Exidia</taxon>
    </lineage>
</organism>
<keyword evidence="4" id="KW-1185">Reference proteome</keyword>
<dbReference type="Proteomes" id="UP000077266">
    <property type="component" value="Unassembled WGS sequence"/>
</dbReference>
<dbReference type="InterPro" id="IPR045338">
    <property type="entry name" value="DUF6535"/>
</dbReference>
<dbReference type="OrthoDB" id="3219854at2759"/>
<proteinExistence type="predicted"/>
<evidence type="ECO:0000313" key="3">
    <source>
        <dbReference type="EMBL" id="KZV79155.1"/>
    </source>
</evidence>
<dbReference type="InParanoid" id="A0A166NH16"/>
<feature type="transmembrane region" description="Helical" evidence="1">
    <location>
        <begin position="121"/>
        <end position="147"/>
    </location>
</feature>
<keyword evidence="1" id="KW-1133">Transmembrane helix</keyword>
<feature type="domain" description="DUF6535" evidence="2">
    <location>
        <begin position="1"/>
        <end position="146"/>
    </location>
</feature>
<dbReference type="AlphaFoldDB" id="A0A166NH16"/>
<keyword evidence="1" id="KW-0812">Transmembrane</keyword>
<feature type="transmembrane region" description="Helical" evidence="1">
    <location>
        <begin position="58"/>
        <end position="81"/>
    </location>
</feature>
<reference evidence="3 4" key="1">
    <citation type="journal article" date="2016" name="Mol. Biol. Evol.">
        <title>Comparative Genomics of Early-Diverging Mushroom-Forming Fungi Provides Insights into the Origins of Lignocellulose Decay Capabilities.</title>
        <authorList>
            <person name="Nagy L.G."/>
            <person name="Riley R."/>
            <person name="Tritt A."/>
            <person name="Adam C."/>
            <person name="Daum C."/>
            <person name="Floudas D."/>
            <person name="Sun H."/>
            <person name="Yadav J.S."/>
            <person name="Pangilinan J."/>
            <person name="Larsson K.H."/>
            <person name="Matsuura K."/>
            <person name="Barry K."/>
            <person name="Labutti K."/>
            <person name="Kuo R."/>
            <person name="Ohm R.A."/>
            <person name="Bhattacharya S.S."/>
            <person name="Shirouzu T."/>
            <person name="Yoshinaga Y."/>
            <person name="Martin F.M."/>
            <person name="Grigoriev I.V."/>
            <person name="Hibbett D.S."/>
        </authorList>
    </citation>
    <scope>NUCLEOTIDE SEQUENCE [LARGE SCALE GENOMIC DNA]</scope>
    <source>
        <strain evidence="3 4">HHB12029</strain>
    </source>
</reference>
<dbReference type="EMBL" id="KV426671">
    <property type="protein sequence ID" value="KZV79155.1"/>
    <property type="molecule type" value="Genomic_DNA"/>
</dbReference>